<dbReference type="InterPro" id="IPR011043">
    <property type="entry name" value="Gal_Oxase/kelch_b-propeller"/>
</dbReference>
<evidence type="ECO:0000313" key="6">
    <source>
        <dbReference type="Proteomes" id="UP000187209"/>
    </source>
</evidence>
<protein>
    <recommendedName>
        <fullName evidence="7">Tyrosine-protein kinase ephrin type A/B receptor-like domain-containing protein</fullName>
    </recommendedName>
</protein>
<comment type="caution">
    <text evidence="5">The sequence shown here is derived from an EMBL/GenBank/DDBJ whole genome shotgun (WGS) entry which is preliminary data.</text>
</comment>
<keyword evidence="2" id="KW-0677">Repeat</keyword>
<dbReference type="SUPFAM" id="SSF117281">
    <property type="entry name" value="Kelch motif"/>
    <property type="match status" value="1"/>
</dbReference>
<keyword evidence="1" id="KW-0880">Kelch repeat</keyword>
<gene>
    <name evidence="5" type="ORF">SteCoe_16964</name>
</gene>
<dbReference type="Gene3D" id="2.10.50.10">
    <property type="entry name" value="Tumor Necrosis Factor Receptor, subunit A, domain 2"/>
    <property type="match status" value="1"/>
</dbReference>
<feature type="signal peptide" evidence="4">
    <location>
        <begin position="1"/>
        <end position="21"/>
    </location>
</feature>
<proteinExistence type="predicted"/>
<dbReference type="Gene3D" id="2.120.10.80">
    <property type="entry name" value="Kelch-type beta propeller"/>
    <property type="match status" value="3"/>
</dbReference>
<feature type="transmembrane region" description="Helical" evidence="3">
    <location>
        <begin position="752"/>
        <end position="770"/>
    </location>
</feature>
<organism evidence="5 6">
    <name type="scientific">Stentor coeruleus</name>
    <dbReference type="NCBI Taxonomy" id="5963"/>
    <lineage>
        <taxon>Eukaryota</taxon>
        <taxon>Sar</taxon>
        <taxon>Alveolata</taxon>
        <taxon>Ciliophora</taxon>
        <taxon>Postciliodesmatophora</taxon>
        <taxon>Heterotrichea</taxon>
        <taxon>Heterotrichida</taxon>
        <taxon>Stentoridae</taxon>
        <taxon>Stentor</taxon>
    </lineage>
</organism>
<evidence type="ECO:0000256" key="4">
    <source>
        <dbReference type="SAM" id="SignalP"/>
    </source>
</evidence>
<name>A0A1R2BZZ1_9CILI</name>
<dbReference type="InterPro" id="IPR015915">
    <property type="entry name" value="Kelch-typ_b-propeller"/>
</dbReference>
<keyword evidence="3" id="KW-1133">Transmembrane helix</keyword>
<dbReference type="AlphaFoldDB" id="A0A1R2BZZ1"/>
<evidence type="ECO:0000256" key="2">
    <source>
        <dbReference type="ARBA" id="ARBA00022737"/>
    </source>
</evidence>
<evidence type="ECO:0000256" key="1">
    <source>
        <dbReference type="ARBA" id="ARBA00022441"/>
    </source>
</evidence>
<accession>A0A1R2BZZ1</accession>
<dbReference type="EMBL" id="MPUH01000343">
    <property type="protein sequence ID" value="OMJ82363.1"/>
    <property type="molecule type" value="Genomic_DNA"/>
</dbReference>
<keyword evidence="3" id="KW-0472">Membrane</keyword>
<dbReference type="Pfam" id="PF24681">
    <property type="entry name" value="Kelch_KLHDC2_KLHL20_DRC7"/>
    <property type="match status" value="2"/>
</dbReference>
<keyword evidence="3" id="KW-0812">Transmembrane</keyword>
<dbReference type="OrthoDB" id="432528at2759"/>
<dbReference type="PANTHER" id="PTHR46093">
    <property type="entry name" value="ACYL-COA-BINDING DOMAIN-CONTAINING PROTEIN 5"/>
    <property type="match status" value="1"/>
</dbReference>
<reference evidence="5 6" key="1">
    <citation type="submission" date="2016-11" db="EMBL/GenBank/DDBJ databases">
        <title>The macronuclear genome of Stentor coeruleus: a giant cell with tiny introns.</title>
        <authorList>
            <person name="Slabodnick M."/>
            <person name="Ruby J.G."/>
            <person name="Reiff S.B."/>
            <person name="Swart E.C."/>
            <person name="Gosai S."/>
            <person name="Prabakaran S."/>
            <person name="Witkowska E."/>
            <person name="Larue G.E."/>
            <person name="Fisher S."/>
            <person name="Freeman R.M."/>
            <person name="Gunawardena J."/>
            <person name="Chu W."/>
            <person name="Stover N.A."/>
            <person name="Gregory B.D."/>
            <person name="Nowacki M."/>
            <person name="Derisi J."/>
            <person name="Roy S.W."/>
            <person name="Marshall W.F."/>
            <person name="Sood P."/>
        </authorList>
    </citation>
    <scope>NUCLEOTIDE SEQUENCE [LARGE SCALE GENOMIC DNA]</scope>
    <source>
        <strain evidence="5">WM001</strain>
    </source>
</reference>
<dbReference type="Proteomes" id="UP000187209">
    <property type="component" value="Unassembled WGS sequence"/>
</dbReference>
<dbReference type="PANTHER" id="PTHR46093:SF18">
    <property type="entry name" value="FIBRONECTIN TYPE-III DOMAIN-CONTAINING PROTEIN"/>
    <property type="match status" value="1"/>
</dbReference>
<dbReference type="SUPFAM" id="SSF50965">
    <property type="entry name" value="Galactose oxidase, central domain"/>
    <property type="match status" value="1"/>
</dbReference>
<evidence type="ECO:0008006" key="7">
    <source>
        <dbReference type="Google" id="ProtNLM"/>
    </source>
</evidence>
<dbReference type="SMART" id="SM01411">
    <property type="entry name" value="Ephrin_rec_like"/>
    <property type="match status" value="1"/>
</dbReference>
<keyword evidence="4" id="KW-0732">Signal</keyword>
<evidence type="ECO:0000256" key="3">
    <source>
        <dbReference type="SAM" id="Phobius"/>
    </source>
</evidence>
<feature type="transmembrane region" description="Helical" evidence="3">
    <location>
        <begin position="1039"/>
        <end position="1064"/>
    </location>
</feature>
<keyword evidence="6" id="KW-1185">Reference proteome</keyword>
<feature type="transmembrane region" description="Helical" evidence="3">
    <location>
        <begin position="805"/>
        <end position="827"/>
    </location>
</feature>
<feature type="chain" id="PRO_5013272147" description="Tyrosine-protein kinase ephrin type A/B receptor-like domain-containing protein" evidence="4">
    <location>
        <begin position="22"/>
        <end position="1122"/>
    </location>
</feature>
<sequence length="1122" mass="127964">MLVYWLKIVFALDIAKLPSTGSPPNRLTGATAVHDDIENRIITFGGFDYQLNQYTSELKTFSLKSLEWGILTAHSNIIPPGLDFAQMYLREDRRLFVFFGASGSGNNNEVYSYDLLKYTWKIEELTGYRMLGRFRFAFTSFTYNNITYVGIFGGLTVDEMDHNLYLVNMETLEARKMPYNDQGPWIRVGTTLTYYNNTLYMYGYIRKGLAPNDDQTGIYAYSLIEEKWTLIPAGDKPAPEMRFEHYAYLYNDEMYIIFGLRIDILYERRDIWKFNFSNQSWTLILNNIKDYKAESANVIIGSKVYLLYGRETYTVFNSILTIDLAQDIPVFEYISVNMLTPLKRMNHCDYMYIFGGLYSYGSYLNDMWRFHFTTEYWEPVIPNGDIPPARAQSACVKTSGNSFAIFGGTDGINAFDDLYFYHESYNTWIKAQVSGDKPSGRWSSCMCYYEYKYFIIGGQNIQQAFSDLWIYSYVDEKYTLVKSDFITFGIMRHNCWLTSDTDSVKINIIGGATFEFYPNPFVFTVQIFSNLYVEVSVMLYSPYVSFSETNIVISKNKLFMVYGSTWNKVAMPYFSVLDMITLNAVTKLAKLQSNEIYGHTVSHYGKAFYIFGGGISHNMGIIPNIVSNLLYKFTSDDDPDYKIPCSDGTLEPDCLPCNEGTYFMIDHCEPCPKGTYSPYISALYIEQCFPCPAGTFSPNEGSAYCIDCPCQTHCPIGTFEPKLFTENLIMTNIQPLSYSGHSKYITESVLKMWYFIVSLGLFILFIAIIFKKIWKLLSKVDVFANQHSQDLNVPIVYKRTNIGGLFSLLFILVAFVSIAGSIMNYTLNNITEIKALVPVITLGENIQAKSIMITSTFYIYGGECVSSINICSKDIEYSIKGIQFSKVDANCKIIENNCVVYLEFDDFQLEQTIASVYIELKESRSYASYIGVNITSSSSIPNEISSVFISATPPSKDYLFRGTTPTVMSYKFTPSVFTSESTEWPSFETGFHVSSYNDVVIGSLATQKTIHSQAYLRVHITIEKSDTGMTTQRKLNSTLFIFVGGLLGSVFGFMGIFTTAMAFTEGFVGYISKKEGRKVLVQDLYKNMEKLGYEFDKYKIKQASSKIRPACYQITTNYIDPN</sequence>
<evidence type="ECO:0000313" key="5">
    <source>
        <dbReference type="EMBL" id="OMJ82363.1"/>
    </source>
</evidence>